<evidence type="ECO:0000256" key="6">
    <source>
        <dbReference type="ARBA" id="ARBA00022946"/>
    </source>
</evidence>
<proteinExistence type="inferred from homology"/>
<dbReference type="GO" id="GO:0046863">
    <property type="term" value="F:ribulose-1,5-bisphosphate carboxylase/oxygenase activator activity"/>
    <property type="evidence" value="ECO:0007669"/>
    <property type="project" value="TreeGrafter"/>
</dbReference>
<comment type="function">
    <text evidence="7">Activation of RuBisCO (ribulose-1,5-bisphosphate carboxylase/oxygenase; EC 4.1.1.39) involves the ATP-dependent carboxylation of the epsilon-amino group of lysine leading to a carbamate structure.</text>
</comment>
<dbReference type="PANTHER" id="PTHR32429:SF32">
    <property type="entry name" value="RIBULOSE BISPHOSPHATE CARBOXYLASE_OXYGENASE ACTIVASE, CHLOROPLASTIC"/>
    <property type="match status" value="1"/>
</dbReference>
<evidence type="ECO:0000259" key="9">
    <source>
        <dbReference type="Pfam" id="PF21228"/>
    </source>
</evidence>
<feature type="domain" description="Ribulose bisphosphate carboxylase/oxygenase activase AAA helical" evidence="9">
    <location>
        <begin position="60"/>
        <end position="129"/>
    </location>
</feature>
<comment type="caution">
    <text evidence="10">The sequence shown here is derived from an EMBL/GenBank/DDBJ whole genome shotgun (WGS) entry which is preliminary data.</text>
</comment>
<accession>A0AAP0KV71</accession>
<comment type="subcellular location">
    <subcellularLocation>
        <location evidence="1">Plastid</location>
        <location evidence="1">Chloroplast stroma</location>
    </subcellularLocation>
</comment>
<evidence type="ECO:0000256" key="4">
    <source>
        <dbReference type="ARBA" id="ARBA00022741"/>
    </source>
</evidence>
<sequence length="140" mass="15328">MASAFSTAGSVNRAPLSLPGTGAGASVPSSAFWGSSLKKVNSAFTLPKPYKGKFYWAPTREDRIGVCKGIFRTDSVPDEDIVYVKLVDTFPGQSIDFFGALRARVYHDEVRKWIAGIGVENVGRRLEKSRFVIGFDIYVS</sequence>
<dbReference type="Proteomes" id="UP001419268">
    <property type="component" value="Unassembled WGS sequence"/>
</dbReference>
<dbReference type="InterPro" id="IPR044960">
    <property type="entry name" value="RCA-like"/>
</dbReference>
<keyword evidence="6" id="KW-0809">Transit peptide</keyword>
<keyword evidence="11" id="KW-1185">Reference proteome</keyword>
<evidence type="ECO:0000256" key="7">
    <source>
        <dbReference type="ARBA" id="ARBA00025556"/>
    </source>
</evidence>
<evidence type="ECO:0000313" key="11">
    <source>
        <dbReference type="Proteomes" id="UP001419268"/>
    </source>
</evidence>
<protein>
    <recommendedName>
        <fullName evidence="9">Ribulose bisphosphate carboxylase/oxygenase activase AAA helical domain-containing protein</fullName>
    </recommendedName>
</protein>
<dbReference type="Gene3D" id="1.10.8.1070">
    <property type="match status" value="1"/>
</dbReference>
<evidence type="ECO:0000256" key="1">
    <source>
        <dbReference type="ARBA" id="ARBA00004470"/>
    </source>
</evidence>
<dbReference type="EMBL" id="JBBNAG010000002">
    <property type="protein sequence ID" value="KAK9158855.1"/>
    <property type="molecule type" value="Genomic_DNA"/>
</dbReference>
<keyword evidence="3" id="KW-0934">Plastid</keyword>
<keyword evidence="5" id="KW-0067">ATP-binding</keyword>
<keyword evidence="2" id="KW-0150">Chloroplast</keyword>
<dbReference type="GO" id="GO:0005524">
    <property type="term" value="F:ATP binding"/>
    <property type="evidence" value="ECO:0007669"/>
    <property type="project" value="UniProtKB-KW"/>
</dbReference>
<evidence type="ECO:0000256" key="8">
    <source>
        <dbReference type="ARBA" id="ARBA00025781"/>
    </source>
</evidence>
<evidence type="ECO:0000256" key="3">
    <source>
        <dbReference type="ARBA" id="ARBA00022640"/>
    </source>
</evidence>
<evidence type="ECO:0000256" key="5">
    <source>
        <dbReference type="ARBA" id="ARBA00022840"/>
    </source>
</evidence>
<organism evidence="10 11">
    <name type="scientific">Stephania cephalantha</name>
    <dbReference type="NCBI Taxonomy" id="152367"/>
    <lineage>
        <taxon>Eukaryota</taxon>
        <taxon>Viridiplantae</taxon>
        <taxon>Streptophyta</taxon>
        <taxon>Embryophyta</taxon>
        <taxon>Tracheophyta</taxon>
        <taxon>Spermatophyta</taxon>
        <taxon>Magnoliopsida</taxon>
        <taxon>Ranunculales</taxon>
        <taxon>Menispermaceae</taxon>
        <taxon>Menispermoideae</taxon>
        <taxon>Cissampelideae</taxon>
        <taxon>Stephania</taxon>
    </lineage>
</organism>
<comment type="similarity">
    <text evidence="8">Belongs to the RuBisCO activase family.</text>
</comment>
<keyword evidence="4" id="KW-0547">Nucleotide-binding</keyword>
<dbReference type="GO" id="GO:0009570">
    <property type="term" value="C:chloroplast stroma"/>
    <property type="evidence" value="ECO:0007669"/>
    <property type="project" value="UniProtKB-SubCell"/>
</dbReference>
<dbReference type="AlphaFoldDB" id="A0AAP0KV71"/>
<dbReference type="PANTHER" id="PTHR32429">
    <property type="match status" value="1"/>
</dbReference>
<evidence type="ECO:0000256" key="2">
    <source>
        <dbReference type="ARBA" id="ARBA00022528"/>
    </source>
</evidence>
<dbReference type="GO" id="GO:0009579">
    <property type="term" value="C:thylakoid"/>
    <property type="evidence" value="ECO:0007669"/>
    <property type="project" value="TreeGrafter"/>
</dbReference>
<evidence type="ECO:0000313" key="10">
    <source>
        <dbReference type="EMBL" id="KAK9158855.1"/>
    </source>
</evidence>
<gene>
    <name evidence="10" type="ORF">Scep_005429</name>
</gene>
<name>A0AAP0KV71_9MAGN</name>
<dbReference type="InterPro" id="IPR048571">
    <property type="entry name" value="RuBisCO_activase_AAA_helical"/>
</dbReference>
<reference evidence="10 11" key="1">
    <citation type="submission" date="2024-01" db="EMBL/GenBank/DDBJ databases">
        <title>Genome assemblies of Stephania.</title>
        <authorList>
            <person name="Yang L."/>
        </authorList>
    </citation>
    <scope>NUCLEOTIDE SEQUENCE [LARGE SCALE GENOMIC DNA]</scope>
    <source>
        <strain evidence="10">JXDWG</strain>
        <tissue evidence="10">Leaf</tissue>
    </source>
</reference>
<dbReference type="Pfam" id="PF21228">
    <property type="entry name" value="RuBisCO_activase_AAA_helical"/>
    <property type="match status" value="1"/>
</dbReference>